<dbReference type="InterPro" id="IPR033121">
    <property type="entry name" value="PEPTIDASE_A1"/>
</dbReference>
<gene>
    <name evidence="7" type="ORF">PVAP13_3NG319632</name>
</gene>
<dbReference type="Proteomes" id="UP000823388">
    <property type="component" value="Chromosome 3N"/>
</dbReference>
<dbReference type="Gene3D" id="2.40.70.10">
    <property type="entry name" value="Acid Proteases"/>
    <property type="match status" value="1"/>
</dbReference>
<evidence type="ECO:0000256" key="2">
    <source>
        <dbReference type="ARBA" id="ARBA00022670"/>
    </source>
</evidence>
<organism evidence="7 8">
    <name type="scientific">Panicum virgatum</name>
    <name type="common">Blackwell switchgrass</name>
    <dbReference type="NCBI Taxonomy" id="38727"/>
    <lineage>
        <taxon>Eukaryota</taxon>
        <taxon>Viridiplantae</taxon>
        <taxon>Streptophyta</taxon>
        <taxon>Embryophyta</taxon>
        <taxon>Tracheophyta</taxon>
        <taxon>Spermatophyta</taxon>
        <taxon>Magnoliopsida</taxon>
        <taxon>Liliopsida</taxon>
        <taxon>Poales</taxon>
        <taxon>Poaceae</taxon>
        <taxon>PACMAD clade</taxon>
        <taxon>Panicoideae</taxon>
        <taxon>Panicodae</taxon>
        <taxon>Paniceae</taxon>
        <taxon>Panicinae</taxon>
        <taxon>Panicum</taxon>
        <taxon>Panicum sect. Hiantes</taxon>
    </lineage>
</organism>
<feature type="domain" description="Peptidase A1" evidence="6">
    <location>
        <begin position="72"/>
        <end position="244"/>
    </location>
</feature>
<evidence type="ECO:0000256" key="1">
    <source>
        <dbReference type="ARBA" id="ARBA00007447"/>
    </source>
</evidence>
<evidence type="ECO:0000256" key="4">
    <source>
        <dbReference type="SAM" id="MobiDB-lite"/>
    </source>
</evidence>
<sequence length="244" mass="25488">MAKPLLCLAFFCASLCWFAASAAGLRLELVHIDAKDSRTGEERVRRAIERTHRRLASMGVVAAPVRWSETQYITEYLIGDPPQRAEAIVDTGSDLIWTQCAACRPGCFGQYLPHYNTSRSRTAQAVPCDGAACAVVSPETRCSTLGGSGACTVAVSYGAGDIVGLLGTEVFTFRSEKVSLAFGCVTASRLTPGSLDGASGIIGLGRGALSLVPRSATPSSLTASRPTSATPSTRATCSSPRPPA</sequence>
<accession>A0A8T0UHJ4</accession>
<evidence type="ECO:0000313" key="8">
    <source>
        <dbReference type="Proteomes" id="UP000823388"/>
    </source>
</evidence>
<feature type="signal peptide" evidence="5">
    <location>
        <begin position="1"/>
        <end position="24"/>
    </location>
</feature>
<dbReference type="GO" id="GO:0008233">
    <property type="term" value="F:peptidase activity"/>
    <property type="evidence" value="ECO:0007669"/>
    <property type="project" value="UniProtKB-KW"/>
</dbReference>
<keyword evidence="3" id="KW-0378">Hydrolase</keyword>
<dbReference type="GO" id="GO:0005576">
    <property type="term" value="C:extracellular region"/>
    <property type="evidence" value="ECO:0007669"/>
    <property type="project" value="TreeGrafter"/>
</dbReference>
<proteinExistence type="inferred from homology"/>
<dbReference type="SUPFAM" id="SSF50630">
    <property type="entry name" value="Acid proteases"/>
    <property type="match status" value="1"/>
</dbReference>
<keyword evidence="2" id="KW-0645">Protease</keyword>
<evidence type="ECO:0000256" key="5">
    <source>
        <dbReference type="SAM" id="SignalP"/>
    </source>
</evidence>
<dbReference type="InterPro" id="IPR051708">
    <property type="entry name" value="Plant_Aspart_Prot_A1"/>
</dbReference>
<dbReference type="AlphaFoldDB" id="A0A8T0UHJ4"/>
<protein>
    <recommendedName>
        <fullName evidence="6">Peptidase A1 domain-containing protein</fullName>
    </recommendedName>
</protein>
<comment type="similarity">
    <text evidence="1">Belongs to the peptidase A1 family.</text>
</comment>
<keyword evidence="5" id="KW-0732">Signal</keyword>
<evidence type="ECO:0000259" key="6">
    <source>
        <dbReference type="PROSITE" id="PS51767"/>
    </source>
</evidence>
<keyword evidence="8" id="KW-1185">Reference proteome</keyword>
<dbReference type="Pfam" id="PF14543">
    <property type="entry name" value="TAXi_N"/>
    <property type="match status" value="1"/>
</dbReference>
<dbReference type="PANTHER" id="PTHR47967">
    <property type="entry name" value="OS07G0603500 PROTEIN-RELATED"/>
    <property type="match status" value="1"/>
</dbReference>
<comment type="caution">
    <text evidence="7">The sequence shown here is derived from an EMBL/GenBank/DDBJ whole genome shotgun (WGS) entry which is preliminary data.</text>
</comment>
<evidence type="ECO:0000313" key="7">
    <source>
        <dbReference type="EMBL" id="KAG2621508.1"/>
    </source>
</evidence>
<name>A0A8T0UHJ4_PANVG</name>
<dbReference type="EMBL" id="CM029042">
    <property type="protein sequence ID" value="KAG2621508.1"/>
    <property type="molecule type" value="Genomic_DNA"/>
</dbReference>
<feature type="chain" id="PRO_5035827785" description="Peptidase A1 domain-containing protein" evidence="5">
    <location>
        <begin position="25"/>
        <end position="244"/>
    </location>
</feature>
<dbReference type="PROSITE" id="PS51767">
    <property type="entry name" value="PEPTIDASE_A1"/>
    <property type="match status" value="1"/>
</dbReference>
<dbReference type="InterPro" id="IPR021109">
    <property type="entry name" value="Peptidase_aspartic_dom_sf"/>
</dbReference>
<dbReference type="GO" id="GO:0006508">
    <property type="term" value="P:proteolysis"/>
    <property type="evidence" value="ECO:0007669"/>
    <property type="project" value="UniProtKB-KW"/>
</dbReference>
<dbReference type="InterPro" id="IPR032861">
    <property type="entry name" value="TAXi_N"/>
</dbReference>
<dbReference type="PANTHER" id="PTHR47967:SF83">
    <property type="entry name" value="OS05G0375700 PROTEIN"/>
    <property type="match status" value="1"/>
</dbReference>
<reference evidence="7" key="1">
    <citation type="submission" date="2020-05" db="EMBL/GenBank/DDBJ databases">
        <title>WGS assembly of Panicum virgatum.</title>
        <authorList>
            <person name="Lovell J.T."/>
            <person name="Jenkins J."/>
            <person name="Shu S."/>
            <person name="Juenger T.E."/>
            <person name="Schmutz J."/>
        </authorList>
    </citation>
    <scope>NUCLEOTIDE SEQUENCE</scope>
    <source>
        <strain evidence="7">AP13</strain>
    </source>
</reference>
<evidence type="ECO:0000256" key="3">
    <source>
        <dbReference type="ARBA" id="ARBA00022801"/>
    </source>
</evidence>
<feature type="region of interest" description="Disordered" evidence="4">
    <location>
        <begin position="215"/>
        <end position="244"/>
    </location>
</feature>